<dbReference type="AlphaFoldDB" id="A0A9J6BFE1"/>
<dbReference type="InterPro" id="IPR004045">
    <property type="entry name" value="Glutathione_S-Trfase_N"/>
</dbReference>
<dbReference type="PROSITE" id="PS50404">
    <property type="entry name" value="GST_NTER"/>
    <property type="match status" value="1"/>
</dbReference>
<gene>
    <name evidence="8" type="ORF">PVAND_016424</name>
</gene>
<proteinExistence type="inferred from homology"/>
<protein>
    <recommendedName>
        <fullName evidence="2">glutathione transferase</fullName>
        <ecNumber evidence="2">2.5.1.18</ecNumber>
    </recommendedName>
</protein>
<dbReference type="FunFam" id="1.20.1050.10:FF:000030">
    <property type="entry name" value="Glutathione S-transferase S1"/>
    <property type="match status" value="1"/>
</dbReference>
<evidence type="ECO:0000256" key="4">
    <source>
        <dbReference type="ARBA" id="ARBA00038317"/>
    </source>
</evidence>
<evidence type="ECO:0000313" key="8">
    <source>
        <dbReference type="EMBL" id="KAG5668485.1"/>
    </source>
</evidence>
<keyword evidence="3" id="KW-0808">Transferase</keyword>
<dbReference type="SFLD" id="SFLDS00019">
    <property type="entry name" value="Glutathione_Transferase_(cytos"/>
    <property type="match status" value="1"/>
</dbReference>
<dbReference type="CDD" id="cd03039">
    <property type="entry name" value="GST_N_Sigma_like"/>
    <property type="match status" value="1"/>
</dbReference>
<dbReference type="InterPro" id="IPR010987">
    <property type="entry name" value="Glutathione-S-Trfase_C-like"/>
</dbReference>
<dbReference type="FunFam" id="3.40.30.10:FF:000258">
    <property type="entry name" value="Glutathione S-transferase"/>
    <property type="match status" value="1"/>
</dbReference>
<sequence length="205" mass="24286">MVVYKLHYFNLTGLGEPIRFLFHYGGIDFEDVRYEMNEWVDLKKKFPLGQLPVLEIDDKEHVQSMAICRYLAKQVGLAGDSDLENMEIDAVVDTFNDIRLKISTVMWEQNQEVKKEKQKILHEQQIPFYFKKLDEYAEANNGHFACKKLTWADLYIASWSKYFSYAIKEVFNDYENYPNIKKVVDNVLAIENIKKWVETRPDTFC</sequence>
<evidence type="ECO:0000256" key="5">
    <source>
        <dbReference type="ARBA" id="ARBA00047960"/>
    </source>
</evidence>
<dbReference type="SFLD" id="SFLDG00363">
    <property type="entry name" value="AMPS_(cytGST):_Alpha-__Mu-__Pi"/>
    <property type="match status" value="1"/>
</dbReference>
<comment type="subunit">
    <text evidence="1">Homodimer.</text>
</comment>
<dbReference type="InterPro" id="IPR050213">
    <property type="entry name" value="GST_superfamily"/>
</dbReference>
<dbReference type="GO" id="GO:0004364">
    <property type="term" value="F:glutathione transferase activity"/>
    <property type="evidence" value="ECO:0007669"/>
    <property type="project" value="UniProtKB-EC"/>
</dbReference>
<evidence type="ECO:0000313" key="9">
    <source>
        <dbReference type="Proteomes" id="UP001107558"/>
    </source>
</evidence>
<name>A0A9J6BFE1_POLVA</name>
<evidence type="ECO:0000256" key="1">
    <source>
        <dbReference type="ARBA" id="ARBA00011738"/>
    </source>
</evidence>
<comment type="similarity">
    <text evidence="4">Belongs to the GST superfamily. Sigma family.</text>
</comment>
<feature type="domain" description="GST N-terminal" evidence="6">
    <location>
        <begin position="2"/>
        <end position="79"/>
    </location>
</feature>
<dbReference type="EC" id="2.5.1.18" evidence="2"/>
<comment type="catalytic activity">
    <reaction evidence="5">
        <text>RX + glutathione = an S-substituted glutathione + a halide anion + H(+)</text>
        <dbReference type="Rhea" id="RHEA:16437"/>
        <dbReference type="ChEBI" id="CHEBI:15378"/>
        <dbReference type="ChEBI" id="CHEBI:16042"/>
        <dbReference type="ChEBI" id="CHEBI:17792"/>
        <dbReference type="ChEBI" id="CHEBI:57925"/>
        <dbReference type="ChEBI" id="CHEBI:90779"/>
        <dbReference type="EC" id="2.5.1.18"/>
    </reaction>
</comment>
<dbReference type="Pfam" id="PF14497">
    <property type="entry name" value="GST_C_3"/>
    <property type="match status" value="1"/>
</dbReference>
<dbReference type="Pfam" id="PF02798">
    <property type="entry name" value="GST_N"/>
    <property type="match status" value="1"/>
</dbReference>
<dbReference type="PANTHER" id="PTHR11571">
    <property type="entry name" value="GLUTATHIONE S-TRANSFERASE"/>
    <property type="match status" value="1"/>
</dbReference>
<comment type="caution">
    <text evidence="8">The sequence shown here is derived from an EMBL/GenBank/DDBJ whole genome shotgun (WGS) entry which is preliminary data.</text>
</comment>
<reference evidence="8" key="1">
    <citation type="submission" date="2021-03" db="EMBL/GenBank/DDBJ databases">
        <title>Chromosome level genome of the anhydrobiotic midge Polypedilum vanderplanki.</title>
        <authorList>
            <person name="Yoshida Y."/>
            <person name="Kikawada T."/>
            <person name="Gusev O."/>
        </authorList>
    </citation>
    <scope>NUCLEOTIDE SEQUENCE</scope>
    <source>
        <strain evidence="8">NIAS01</strain>
        <tissue evidence="8">Whole body or cell culture</tissue>
    </source>
</reference>
<dbReference type="SUPFAM" id="SSF52833">
    <property type="entry name" value="Thioredoxin-like"/>
    <property type="match status" value="1"/>
</dbReference>
<dbReference type="CDD" id="cd03192">
    <property type="entry name" value="GST_C_Sigma_like"/>
    <property type="match status" value="1"/>
</dbReference>
<dbReference type="InterPro" id="IPR036249">
    <property type="entry name" value="Thioredoxin-like_sf"/>
</dbReference>
<dbReference type="Gene3D" id="1.20.1050.10">
    <property type="match status" value="1"/>
</dbReference>
<dbReference type="Gene3D" id="3.40.30.10">
    <property type="entry name" value="Glutaredoxin"/>
    <property type="match status" value="1"/>
</dbReference>
<dbReference type="PROSITE" id="PS50405">
    <property type="entry name" value="GST_CTER"/>
    <property type="match status" value="1"/>
</dbReference>
<dbReference type="SUPFAM" id="SSF47616">
    <property type="entry name" value="GST C-terminal domain-like"/>
    <property type="match status" value="1"/>
</dbReference>
<dbReference type="Proteomes" id="UP001107558">
    <property type="component" value="Chromosome 4"/>
</dbReference>
<evidence type="ECO:0000256" key="3">
    <source>
        <dbReference type="ARBA" id="ARBA00022679"/>
    </source>
</evidence>
<dbReference type="InterPro" id="IPR036282">
    <property type="entry name" value="Glutathione-S-Trfase_C_sf"/>
</dbReference>
<dbReference type="SFLD" id="SFLDG01205">
    <property type="entry name" value="AMPS.1"/>
    <property type="match status" value="1"/>
</dbReference>
<accession>A0A9J6BFE1</accession>
<dbReference type="EMBL" id="JADBJN010000004">
    <property type="protein sequence ID" value="KAG5668485.1"/>
    <property type="molecule type" value="Genomic_DNA"/>
</dbReference>
<dbReference type="InterPro" id="IPR004046">
    <property type="entry name" value="GST_C"/>
</dbReference>
<evidence type="ECO:0000256" key="2">
    <source>
        <dbReference type="ARBA" id="ARBA00012452"/>
    </source>
</evidence>
<feature type="domain" description="GST C-terminal" evidence="7">
    <location>
        <begin position="81"/>
        <end position="205"/>
    </location>
</feature>
<keyword evidence="9" id="KW-1185">Reference proteome</keyword>
<evidence type="ECO:0000259" key="7">
    <source>
        <dbReference type="PROSITE" id="PS50405"/>
    </source>
</evidence>
<evidence type="ECO:0000259" key="6">
    <source>
        <dbReference type="PROSITE" id="PS50404"/>
    </source>
</evidence>
<dbReference type="OrthoDB" id="414243at2759"/>
<organism evidence="8 9">
    <name type="scientific">Polypedilum vanderplanki</name>
    <name type="common">Sleeping chironomid midge</name>
    <dbReference type="NCBI Taxonomy" id="319348"/>
    <lineage>
        <taxon>Eukaryota</taxon>
        <taxon>Metazoa</taxon>
        <taxon>Ecdysozoa</taxon>
        <taxon>Arthropoda</taxon>
        <taxon>Hexapoda</taxon>
        <taxon>Insecta</taxon>
        <taxon>Pterygota</taxon>
        <taxon>Neoptera</taxon>
        <taxon>Endopterygota</taxon>
        <taxon>Diptera</taxon>
        <taxon>Nematocera</taxon>
        <taxon>Chironomoidea</taxon>
        <taxon>Chironomidae</taxon>
        <taxon>Chironominae</taxon>
        <taxon>Polypedilum</taxon>
        <taxon>Polypedilum</taxon>
    </lineage>
</organism>
<dbReference type="InterPro" id="IPR040079">
    <property type="entry name" value="Glutathione_S-Trfase"/>
</dbReference>
<dbReference type="PANTHER" id="PTHR11571:SF224">
    <property type="entry name" value="HEMATOPOIETIC PROSTAGLANDIN D SYNTHASE"/>
    <property type="match status" value="1"/>
</dbReference>
<dbReference type="GO" id="GO:0006749">
    <property type="term" value="P:glutathione metabolic process"/>
    <property type="evidence" value="ECO:0007669"/>
    <property type="project" value="TreeGrafter"/>
</dbReference>